<accession>A0A6B2NQ94</accession>
<sequence>MENLTNTIRDFAWTDLSRNDRWQDWRAAKIRASQALASAKPVALPRLDRPDPAALSEILLRCSMQNFALYDARQTAPDLETVSSALLTFAEGLGLTVTENHRSAGHAQVVALRTSSDEGKKGYIPYTPRPMNWHTDGYYNPAHSPVKGFILHCFQQAASGGENHLLDPEIAYLRLRDENPAYVRALMHPAAMTIPENRENDGTLRPAATGPVFFADEATGRLQMRYTARTRSIAWRDDPATRDAAEWLRDWLIRGDPLGRRIRLQPGQGIVCNNALHDRTGFTDGEGAQARIVLRIRFHQRVREDFRGAA</sequence>
<dbReference type="InterPro" id="IPR003819">
    <property type="entry name" value="TauD/TfdA-like"/>
</dbReference>
<dbReference type="InterPro" id="IPR050411">
    <property type="entry name" value="AlphaKG_dependent_hydroxylases"/>
</dbReference>
<keyword evidence="3" id="KW-0045">Antibiotic biosynthesis</keyword>
<protein>
    <submittedName>
        <fullName evidence="5">TauD/TfdA family dioxygenase</fullName>
    </submittedName>
</protein>
<evidence type="ECO:0000259" key="4">
    <source>
        <dbReference type="Pfam" id="PF02668"/>
    </source>
</evidence>
<name>A0A6B2NQ94_9RHOB</name>
<comment type="caution">
    <text evidence="5">The sequence shown here is derived from an EMBL/GenBank/DDBJ whole genome shotgun (WGS) entry which is preliminary data.</text>
</comment>
<evidence type="ECO:0000256" key="2">
    <source>
        <dbReference type="ARBA" id="ARBA00023002"/>
    </source>
</evidence>
<keyword evidence="2" id="KW-0560">Oxidoreductase</keyword>
<proteinExistence type="predicted"/>
<dbReference type="PANTHER" id="PTHR10696:SF56">
    <property type="entry name" value="TAUD_TFDA-LIKE DOMAIN-CONTAINING PROTEIN"/>
    <property type="match status" value="1"/>
</dbReference>
<keyword evidence="5" id="KW-0223">Dioxygenase</keyword>
<dbReference type="RefSeq" id="WP_164131286.1">
    <property type="nucleotide sequence ID" value="NZ_JAAGOX010000024.1"/>
</dbReference>
<gene>
    <name evidence="5" type="ORF">G0P99_15165</name>
</gene>
<dbReference type="Pfam" id="PF02668">
    <property type="entry name" value="TauD"/>
    <property type="match status" value="1"/>
</dbReference>
<dbReference type="AlphaFoldDB" id="A0A6B2NQ94"/>
<dbReference type="GO" id="GO:0016706">
    <property type="term" value="F:2-oxoglutarate-dependent dioxygenase activity"/>
    <property type="evidence" value="ECO:0007669"/>
    <property type="project" value="UniProtKB-ARBA"/>
</dbReference>
<dbReference type="PANTHER" id="PTHR10696">
    <property type="entry name" value="GAMMA-BUTYROBETAINE HYDROXYLASE-RELATED"/>
    <property type="match status" value="1"/>
</dbReference>
<evidence type="ECO:0000256" key="3">
    <source>
        <dbReference type="ARBA" id="ARBA00023194"/>
    </source>
</evidence>
<dbReference type="EMBL" id="JAAGOX010000024">
    <property type="protein sequence ID" value="NDW46306.1"/>
    <property type="molecule type" value="Genomic_DNA"/>
</dbReference>
<dbReference type="Gene3D" id="3.60.130.10">
    <property type="entry name" value="Clavaminate synthase-like"/>
    <property type="match status" value="1"/>
</dbReference>
<evidence type="ECO:0000256" key="1">
    <source>
        <dbReference type="ARBA" id="ARBA00001954"/>
    </source>
</evidence>
<reference evidence="5" key="1">
    <citation type="submission" date="2020-02" db="EMBL/GenBank/DDBJ databases">
        <title>Delineation of the pyrene-degrading pathway in Roseobacter clade bacteria by genomic analysis.</title>
        <authorList>
            <person name="Zhou H."/>
            <person name="Wang H."/>
        </authorList>
    </citation>
    <scope>NUCLEOTIDE SEQUENCE</scope>
    <source>
        <strain evidence="5">PrR005</strain>
    </source>
</reference>
<evidence type="ECO:0000313" key="5">
    <source>
        <dbReference type="EMBL" id="NDW46306.1"/>
    </source>
</evidence>
<dbReference type="InterPro" id="IPR042098">
    <property type="entry name" value="TauD-like_sf"/>
</dbReference>
<dbReference type="SUPFAM" id="SSF51197">
    <property type="entry name" value="Clavaminate synthase-like"/>
    <property type="match status" value="1"/>
</dbReference>
<dbReference type="GO" id="GO:0017000">
    <property type="term" value="P:antibiotic biosynthetic process"/>
    <property type="evidence" value="ECO:0007669"/>
    <property type="project" value="UniProtKB-KW"/>
</dbReference>
<organism evidence="5">
    <name type="scientific">Ruegeria sp. PrR005</name>
    <dbReference type="NCBI Taxonomy" id="2706882"/>
    <lineage>
        <taxon>Bacteria</taxon>
        <taxon>Pseudomonadati</taxon>
        <taxon>Pseudomonadota</taxon>
        <taxon>Alphaproteobacteria</taxon>
        <taxon>Rhodobacterales</taxon>
        <taxon>Roseobacteraceae</taxon>
        <taxon>Ruegeria</taxon>
    </lineage>
</organism>
<feature type="domain" description="TauD/TfdA-like" evidence="4">
    <location>
        <begin position="84"/>
        <end position="295"/>
    </location>
</feature>
<comment type="cofactor">
    <cofactor evidence="1">
        <name>Fe(2+)</name>
        <dbReference type="ChEBI" id="CHEBI:29033"/>
    </cofactor>
</comment>